<keyword evidence="3" id="KW-0479">Metal-binding</keyword>
<dbReference type="SUPFAM" id="SSF51197">
    <property type="entry name" value="Clavaminate synthase-like"/>
    <property type="match status" value="1"/>
</dbReference>
<feature type="domain" description="TauD/TfdA-like" evidence="7">
    <location>
        <begin position="9"/>
        <end position="272"/>
    </location>
</feature>
<organism evidence="8 9">
    <name type="scientific">Actinoplanes nipponensis</name>
    <dbReference type="NCBI Taxonomy" id="135950"/>
    <lineage>
        <taxon>Bacteria</taxon>
        <taxon>Bacillati</taxon>
        <taxon>Actinomycetota</taxon>
        <taxon>Actinomycetes</taxon>
        <taxon>Micromonosporales</taxon>
        <taxon>Micromonosporaceae</taxon>
        <taxon>Actinoplanes</taxon>
    </lineage>
</organism>
<keyword evidence="4 8" id="KW-0223">Dioxygenase</keyword>
<accession>A0A919MJL4</accession>
<protein>
    <submittedName>
        <fullName evidence="8">Taurine dioxygenase</fullName>
    </submittedName>
</protein>
<dbReference type="Pfam" id="PF02668">
    <property type="entry name" value="TauD"/>
    <property type="match status" value="1"/>
</dbReference>
<keyword evidence="9" id="KW-1185">Reference proteome</keyword>
<dbReference type="GO" id="GO:0005737">
    <property type="term" value="C:cytoplasm"/>
    <property type="evidence" value="ECO:0007669"/>
    <property type="project" value="TreeGrafter"/>
</dbReference>
<sequence length="303" mass="32969">MTIAPTIDIRRIGGRIGAEVIGVDLARPIDTELAARLTGALVEHKVLVFRGQDLDDEAHLRFAGTFGPLTAAHPTVPAVDGHANILAVQGGEGARANAWHTDVTFVVAPPKATTLRSLVVPPYGGDTLIADTAAAYADLPEHLRLLADRLWAVHTNDHDYAEHPQFRTDEVEAYHQVFVSQRYRTAHPVVRIHPESGAPNLFIGGFADTVIGLSRTESKDLLRLLQAYVTRPENTLRHRWAVGDVVVFDNRTTQHYAADDYGDLPRKLHRVTVAGDVPVGADGGTSYVIEGDDAGHYTPRAAR</sequence>
<dbReference type="Gene3D" id="3.60.130.10">
    <property type="entry name" value="Clavaminate synthase-like"/>
    <property type="match status" value="1"/>
</dbReference>
<evidence type="ECO:0000256" key="5">
    <source>
        <dbReference type="ARBA" id="ARBA00023002"/>
    </source>
</evidence>
<dbReference type="PANTHER" id="PTHR30468">
    <property type="entry name" value="ALPHA-KETOGLUTARATE-DEPENDENT SULFONATE DIOXYGENASE"/>
    <property type="match status" value="1"/>
</dbReference>
<name>A0A919MJL4_9ACTN</name>
<keyword evidence="5" id="KW-0560">Oxidoreductase</keyword>
<keyword evidence="6" id="KW-0408">Iron</keyword>
<evidence type="ECO:0000256" key="1">
    <source>
        <dbReference type="ARBA" id="ARBA00001954"/>
    </source>
</evidence>
<reference evidence="8" key="1">
    <citation type="submission" date="2021-01" db="EMBL/GenBank/DDBJ databases">
        <title>Whole genome shotgun sequence of Actinoplanes nipponensis NBRC 14063.</title>
        <authorList>
            <person name="Komaki H."/>
            <person name="Tamura T."/>
        </authorList>
    </citation>
    <scope>NUCLEOTIDE SEQUENCE</scope>
    <source>
        <strain evidence="8">NBRC 14063</strain>
    </source>
</reference>
<dbReference type="GO" id="GO:0016706">
    <property type="term" value="F:2-oxoglutarate-dependent dioxygenase activity"/>
    <property type="evidence" value="ECO:0007669"/>
    <property type="project" value="TreeGrafter"/>
</dbReference>
<dbReference type="RefSeq" id="WP_203763358.1">
    <property type="nucleotide sequence ID" value="NZ_BAAAYJ010000102.1"/>
</dbReference>
<dbReference type="InterPro" id="IPR051323">
    <property type="entry name" value="AtsK-like"/>
</dbReference>
<dbReference type="InterPro" id="IPR003819">
    <property type="entry name" value="TauD/TfdA-like"/>
</dbReference>
<dbReference type="AlphaFoldDB" id="A0A919MJL4"/>
<evidence type="ECO:0000313" key="8">
    <source>
        <dbReference type="EMBL" id="GIE46762.1"/>
    </source>
</evidence>
<dbReference type="PANTHER" id="PTHR30468:SF5">
    <property type="entry name" value="ALPHA-KETOGLUTARATE-DEPENDENT SULFATE ESTER DIOXYGENASE"/>
    <property type="match status" value="1"/>
</dbReference>
<evidence type="ECO:0000256" key="3">
    <source>
        <dbReference type="ARBA" id="ARBA00022723"/>
    </source>
</evidence>
<comment type="caution">
    <text evidence="8">The sequence shown here is derived from an EMBL/GenBank/DDBJ whole genome shotgun (WGS) entry which is preliminary data.</text>
</comment>
<evidence type="ECO:0000256" key="4">
    <source>
        <dbReference type="ARBA" id="ARBA00022964"/>
    </source>
</evidence>
<evidence type="ECO:0000259" key="7">
    <source>
        <dbReference type="Pfam" id="PF02668"/>
    </source>
</evidence>
<comment type="cofactor">
    <cofactor evidence="1">
        <name>Fe(2+)</name>
        <dbReference type="ChEBI" id="CHEBI:29033"/>
    </cofactor>
</comment>
<dbReference type="Proteomes" id="UP000647172">
    <property type="component" value="Unassembled WGS sequence"/>
</dbReference>
<dbReference type="EMBL" id="BOMQ01000008">
    <property type="protein sequence ID" value="GIE46762.1"/>
    <property type="molecule type" value="Genomic_DNA"/>
</dbReference>
<comment type="similarity">
    <text evidence="2">Belongs to the TfdA dioxygenase family.</text>
</comment>
<dbReference type="InterPro" id="IPR042098">
    <property type="entry name" value="TauD-like_sf"/>
</dbReference>
<proteinExistence type="inferred from homology"/>
<evidence type="ECO:0000256" key="2">
    <source>
        <dbReference type="ARBA" id="ARBA00005896"/>
    </source>
</evidence>
<evidence type="ECO:0000256" key="6">
    <source>
        <dbReference type="ARBA" id="ARBA00023004"/>
    </source>
</evidence>
<gene>
    <name evidence="8" type="primary">tauD</name>
    <name evidence="8" type="ORF">Ani05nite_02960</name>
</gene>
<evidence type="ECO:0000313" key="9">
    <source>
        <dbReference type="Proteomes" id="UP000647172"/>
    </source>
</evidence>
<dbReference type="GO" id="GO:0046872">
    <property type="term" value="F:metal ion binding"/>
    <property type="evidence" value="ECO:0007669"/>
    <property type="project" value="UniProtKB-KW"/>
</dbReference>